<reference evidence="4" key="2">
    <citation type="submission" date="2023-01" db="EMBL/GenBank/DDBJ databases">
        <authorList>
            <person name="Sun Q."/>
            <person name="Evtushenko L."/>
        </authorList>
    </citation>
    <scope>NUCLEOTIDE SEQUENCE</scope>
    <source>
        <strain evidence="4">VKM Ac-2007</strain>
    </source>
</reference>
<keyword evidence="2" id="KW-0597">Phosphoprotein</keyword>
<dbReference type="InterPro" id="IPR009081">
    <property type="entry name" value="PP-bd_ACP"/>
</dbReference>
<evidence type="ECO:0000313" key="5">
    <source>
        <dbReference type="Proteomes" id="UP001143474"/>
    </source>
</evidence>
<dbReference type="RefSeq" id="WP_271222867.1">
    <property type="nucleotide sequence ID" value="NZ_BAAAVD010000019.1"/>
</dbReference>
<accession>A0A9W6MHX0</accession>
<comment type="caution">
    <text evidence="4">The sequence shown here is derived from an EMBL/GenBank/DDBJ whole genome shotgun (WGS) entry which is preliminary data.</text>
</comment>
<evidence type="ECO:0000259" key="3">
    <source>
        <dbReference type="PROSITE" id="PS50075"/>
    </source>
</evidence>
<feature type="domain" description="Carrier" evidence="3">
    <location>
        <begin position="3"/>
        <end position="85"/>
    </location>
</feature>
<dbReference type="AlphaFoldDB" id="A0A9W6MHX0"/>
<organism evidence="4 5">
    <name type="scientific">Streptosporangium carneum</name>
    <dbReference type="NCBI Taxonomy" id="47481"/>
    <lineage>
        <taxon>Bacteria</taxon>
        <taxon>Bacillati</taxon>
        <taxon>Actinomycetota</taxon>
        <taxon>Actinomycetes</taxon>
        <taxon>Streptosporangiales</taxon>
        <taxon>Streptosporangiaceae</taxon>
        <taxon>Streptosporangium</taxon>
    </lineage>
</organism>
<evidence type="ECO:0000313" key="4">
    <source>
        <dbReference type="EMBL" id="GLK14637.1"/>
    </source>
</evidence>
<dbReference type="SUPFAM" id="SSF47336">
    <property type="entry name" value="ACP-like"/>
    <property type="match status" value="1"/>
</dbReference>
<keyword evidence="1" id="KW-0596">Phosphopantetheine</keyword>
<dbReference type="Pfam" id="PF00550">
    <property type="entry name" value="PP-binding"/>
    <property type="match status" value="1"/>
</dbReference>
<dbReference type="SMART" id="SM00823">
    <property type="entry name" value="PKS_PP"/>
    <property type="match status" value="1"/>
</dbReference>
<dbReference type="Gene3D" id="1.10.1200.10">
    <property type="entry name" value="ACP-like"/>
    <property type="match status" value="1"/>
</dbReference>
<keyword evidence="5" id="KW-1185">Reference proteome</keyword>
<dbReference type="EMBL" id="BSEV01000034">
    <property type="protein sequence ID" value="GLK14637.1"/>
    <property type="molecule type" value="Genomic_DNA"/>
</dbReference>
<protein>
    <recommendedName>
        <fullName evidence="3">Carrier domain-containing protein</fullName>
    </recommendedName>
</protein>
<evidence type="ECO:0000256" key="1">
    <source>
        <dbReference type="ARBA" id="ARBA00022450"/>
    </source>
</evidence>
<gene>
    <name evidence="4" type="ORF">GCM10017600_80490</name>
</gene>
<dbReference type="SMART" id="SM01294">
    <property type="entry name" value="PKS_PP_betabranch"/>
    <property type="match status" value="1"/>
</dbReference>
<dbReference type="GO" id="GO:0031177">
    <property type="term" value="F:phosphopantetheine binding"/>
    <property type="evidence" value="ECO:0007669"/>
    <property type="project" value="InterPro"/>
</dbReference>
<dbReference type="InterPro" id="IPR036736">
    <property type="entry name" value="ACP-like_sf"/>
</dbReference>
<sequence>MAEPLTGESADVLRTWLAERIAVFVRRPAAEIDHDVPLGEYGLDSIAAVGFIAEVEDHLDLVLDPTVLWDHPTVNELDAVLRERIASASDVDESA</sequence>
<dbReference type="InterPro" id="IPR020806">
    <property type="entry name" value="PKS_PP-bd"/>
</dbReference>
<dbReference type="PROSITE" id="PS50075">
    <property type="entry name" value="CARRIER"/>
    <property type="match status" value="1"/>
</dbReference>
<evidence type="ECO:0000256" key="2">
    <source>
        <dbReference type="ARBA" id="ARBA00022553"/>
    </source>
</evidence>
<dbReference type="Proteomes" id="UP001143474">
    <property type="component" value="Unassembled WGS sequence"/>
</dbReference>
<proteinExistence type="predicted"/>
<name>A0A9W6MHX0_9ACTN</name>
<reference evidence="4" key="1">
    <citation type="journal article" date="2014" name="Int. J. Syst. Evol. Microbiol.">
        <title>Complete genome sequence of Corynebacterium casei LMG S-19264T (=DSM 44701T), isolated from a smear-ripened cheese.</title>
        <authorList>
            <consortium name="US DOE Joint Genome Institute (JGI-PGF)"/>
            <person name="Walter F."/>
            <person name="Albersmeier A."/>
            <person name="Kalinowski J."/>
            <person name="Ruckert C."/>
        </authorList>
    </citation>
    <scope>NUCLEOTIDE SEQUENCE</scope>
    <source>
        <strain evidence="4">VKM Ac-2007</strain>
    </source>
</reference>